<evidence type="ECO:0000313" key="1">
    <source>
        <dbReference type="EMBL" id="KAK7305120.1"/>
    </source>
</evidence>
<accession>A0AAN9PMK1</accession>
<reference evidence="1 2" key="1">
    <citation type="submission" date="2024-01" db="EMBL/GenBank/DDBJ databases">
        <title>The genomes of 5 underutilized Papilionoideae crops provide insights into root nodulation and disease resistanc.</title>
        <authorList>
            <person name="Jiang F."/>
        </authorList>
    </citation>
    <scope>NUCLEOTIDE SEQUENCE [LARGE SCALE GENOMIC DNA]</scope>
    <source>
        <strain evidence="1">LVBAO_FW01</strain>
        <tissue evidence="1">Leaves</tissue>
    </source>
</reference>
<protein>
    <submittedName>
        <fullName evidence="1">Uncharacterized protein</fullName>
    </submittedName>
</protein>
<organism evidence="1 2">
    <name type="scientific">Canavalia gladiata</name>
    <name type="common">Sword bean</name>
    <name type="synonym">Dolichos gladiatus</name>
    <dbReference type="NCBI Taxonomy" id="3824"/>
    <lineage>
        <taxon>Eukaryota</taxon>
        <taxon>Viridiplantae</taxon>
        <taxon>Streptophyta</taxon>
        <taxon>Embryophyta</taxon>
        <taxon>Tracheophyta</taxon>
        <taxon>Spermatophyta</taxon>
        <taxon>Magnoliopsida</taxon>
        <taxon>eudicotyledons</taxon>
        <taxon>Gunneridae</taxon>
        <taxon>Pentapetalae</taxon>
        <taxon>rosids</taxon>
        <taxon>fabids</taxon>
        <taxon>Fabales</taxon>
        <taxon>Fabaceae</taxon>
        <taxon>Papilionoideae</taxon>
        <taxon>50 kb inversion clade</taxon>
        <taxon>NPAAA clade</taxon>
        <taxon>indigoferoid/millettioid clade</taxon>
        <taxon>Phaseoleae</taxon>
        <taxon>Canavalia</taxon>
    </lineage>
</organism>
<dbReference type="AlphaFoldDB" id="A0AAN9PMK1"/>
<evidence type="ECO:0000313" key="2">
    <source>
        <dbReference type="Proteomes" id="UP001367508"/>
    </source>
</evidence>
<name>A0AAN9PMK1_CANGL</name>
<keyword evidence="2" id="KW-1185">Reference proteome</keyword>
<dbReference type="EMBL" id="JAYMYQ010000011">
    <property type="protein sequence ID" value="KAK7305120.1"/>
    <property type="molecule type" value="Genomic_DNA"/>
</dbReference>
<gene>
    <name evidence="1" type="ORF">VNO77_43020</name>
</gene>
<proteinExistence type="predicted"/>
<dbReference type="Proteomes" id="UP001367508">
    <property type="component" value="Unassembled WGS sequence"/>
</dbReference>
<sequence length="235" mass="25829">MATPKGDNAPNRGEREMKRGLTVMKENQMHIQKEVEMHVDLAGSSFEDSCSLASTYLPEEKVYNVPSDTPHTSSPPQVECHHRVWCSGFLMMVYGGCFCSSGYGGDSFYLVIMGIYHNEYNLLPTPVTSDPALKAQGVIPVQSKGKSKEIEELRQSEELIAAPTENQPKSVLAPLPVGGANNQLDRLPPSCKLLERNIFLKSVDLDEFSISVAFVAAYAICYTQGPMVVGVKRLD</sequence>
<comment type="caution">
    <text evidence="1">The sequence shown here is derived from an EMBL/GenBank/DDBJ whole genome shotgun (WGS) entry which is preliminary data.</text>
</comment>